<feature type="transmembrane region" description="Helical" evidence="6">
    <location>
        <begin position="208"/>
        <end position="230"/>
    </location>
</feature>
<protein>
    <recommendedName>
        <fullName evidence="6">SURF1-like protein</fullName>
    </recommendedName>
</protein>
<evidence type="ECO:0000256" key="1">
    <source>
        <dbReference type="ARBA" id="ARBA00004370"/>
    </source>
</evidence>
<dbReference type="Proteomes" id="UP001056291">
    <property type="component" value="Chromosome"/>
</dbReference>
<dbReference type="Pfam" id="PF02104">
    <property type="entry name" value="SURF1"/>
    <property type="match status" value="1"/>
</dbReference>
<keyword evidence="3 6" id="KW-0812">Transmembrane</keyword>
<feature type="transmembrane region" description="Helical" evidence="6">
    <location>
        <begin position="7"/>
        <end position="27"/>
    </location>
</feature>
<dbReference type="PROSITE" id="PS50895">
    <property type="entry name" value="SURF1"/>
    <property type="match status" value="1"/>
</dbReference>
<keyword evidence="8" id="KW-1185">Reference proteome</keyword>
<accession>A0ABY4W4P1</accession>
<evidence type="ECO:0000256" key="4">
    <source>
        <dbReference type="ARBA" id="ARBA00022989"/>
    </source>
</evidence>
<comment type="similarity">
    <text evidence="2 6">Belongs to the SURF1 family.</text>
</comment>
<evidence type="ECO:0000256" key="5">
    <source>
        <dbReference type="ARBA" id="ARBA00023136"/>
    </source>
</evidence>
<evidence type="ECO:0000313" key="7">
    <source>
        <dbReference type="EMBL" id="USG62166.1"/>
    </source>
</evidence>
<keyword evidence="6" id="KW-1003">Cell membrane</keyword>
<evidence type="ECO:0000256" key="3">
    <source>
        <dbReference type="ARBA" id="ARBA00022692"/>
    </source>
</evidence>
<name>A0ABY4W4P1_9PROT</name>
<keyword evidence="5 6" id="KW-0472">Membrane</keyword>
<reference evidence="7" key="1">
    <citation type="submission" date="2022-06" db="EMBL/GenBank/DDBJ databases">
        <title>Sneathiella actinostolidae sp. nov., isolated from a sea anemonein the Western Pacific Ocean.</title>
        <authorList>
            <person name="Wei M.J."/>
        </authorList>
    </citation>
    <scope>NUCLEOTIDE SEQUENCE</scope>
    <source>
        <strain evidence="7">PHK-P5</strain>
    </source>
</reference>
<dbReference type="EMBL" id="CP098747">
    <property type="protein sequence ID" value="USG62166.1"/>
    <property type="molecule type" value="Genomic_DNA"/>
</dbReference>
<sequence length="239" mass="26426">MKKFSPGLLPTLITVPVVVILLALSVWQVNRYVWKVNLVEQINTQLAAAPVPLPSGDIVPEDWQYRRVSVTGVFDHESELHLFSHADKGRKGFQVITPFRRSAEGDVVLVNRGWVPETRKDASARTAGLLEGEVTINGIARKPWAKGWSFMPQSNPETNVWLYGELQAMGDHIGANVAPVFVEVDATDVPGGFPIGGQTRVTLPNNHFQYAFTWLGLAIAMIVIFVLYGVKRGRLNGDK</sequence>
<evidence type="ECO:0000256" key="6">
    <source>
        <dbReference type="RuleBase" id="RU363076"/>
    </source>
</evidence>
<dbReference type="InterPro" id="IPR002994">
    <property type="entry name" value="Surf1/Shy1"/>
</dbReference>
<dbReference type="RefSeq" id="WP_251935773.1">
    <property type="nucleotide sequence ID" value="NZ_CP098747.1"/>
</dbReference>
<evidence type="ECO:0000256" key="2">
    <source>
        <dbReference type="ARBA" id="ARBA00007165"/>
    </source>
</evidence>
<proteinExistence type="inferred from homology"/>
<evidence type="ECO:0000313" key="8">
    <source>
        <dbReference type="Proteomes" id="UP001056291"/>
    </source>
</evidence>
<comment type="subcellular location">
    <subcellularLocation>
        <location evidence="6">Cell membrane</location>
        <topology evidence="6">Multi-pass membrane protein</topology>
    </subcellularLocation>
    <subcellularLocation>
        <location evidence="1">Membrane</location>
    </subcellularLocation>
</comment>
<dbReference type="PANTHER" id="PTHR23427:SF2">
    <property type="entry name" value="SURFEIT LOCUS PROTEIN 1"/>
    <property type="match status" value="1"/>
</dbReference>
<gene>
    <name evidence="7" type="ORF">NBZ79_04145</name>
</gene>
<dbReference type="InterPro" id="IPR045214">
    <property type="entry name" value="Surf1/Surf4"/>
</dbReference>
<dbReference type="CDD" id="cd06662">
    <property type="entry name" value="SURF1"/>
    <property type="match status" value="1"/>
</dbReference>
<organism evidence="7 8">
    <name type="scientific">Sneathiella marina</name>
    <dbReference type="NCBI Taxonomy" id="2950108"/>
    <lineage>
        <taxon>Bacteria</taxon>
        <taxon>Pseudomonadati</taxon>
        <taxon>Pseudomonadota</taxon>
        <taxon>Alphaproteobacteria</taxon>
        <taxon>Sneathiellales</taxon>
        <taxon>Sneathiellaceae</taxon>
        <taxon>Sneathiella</taxon>
    </lineage>
</organism>
<dbReference type="PANTHER" id="PTHR23427">
    <property type="entry name" value="SURFEIT LOCUS PROTEIN"/>
    <property type="match status" value="1"/>
</dbReference>
<keyword evidence="4 6" id="KW-1133">Transmembrane helix</keyword>